<feature type="region of interest" description="Disordered" evidence="1">
    <location>
        <begin position="13"/>
        <end position="57"/>
    </location>
</feature>
<gene>
    <name evidence="2" type="ORF">FKW44_003289</name>
</gene>
<name>A0A7T8QWZ6_CALRO</name>
<evidence type="ECO:0000256" key="1">
    <source>
        <dbReference type="SAM" id="MobiDB-lite"/>
    </source>
</evidence>
<keyword evidence="3" id="KW-1185">Reference proteome</keyword>
<dbReference type="EMBL" id="CP045891">
    <property type="protein sequence ID" value="QQP58083.1"/>
    <property type="molecule type" value="Genomic_DNA"/>
</dbReference>
<feature type="non-terminal residue" evidence="2">
    <location>
        <position position="100"/>
    </location>
</feature>
<feature type="region of interest" description="Disordered" evidence="1">
    <location>
        <begin position="69"/>
        <end position="100"/>
    </location>
</feature>
<sequence length="100" mass="11099">RIEGLIPTIYEDCDIGMTPDKHHQEEDDDLGCTRLSSSSEDEDDREEAQTNILKGSLEDDFTERLSLSNQESLTSQSELNASAKKDLLNLTSTPVISNTP</sequence>
<organism evidence="2 3">
    <name type="scientific">Caligus rogercresseyi</name>
    <name type="common">Sea louse</name>
    <dbReference type="NCBI Taxonomy" id="217165"/>
    <lineage>
        <taxon>Eukaryota</taxon>
        <taxon>Metazoa</taxon>
        <taxon>Ecdysozoa</taxon>
        <taxon>Arthropoda</taxon>
        <taxon>Crustacea</taxon>
        <taxon>Multicrustacea</taxon>
        <taxon>Hexanauplia</taxon>
        <taxon>Copepoda</taxon>
        <taxon>Siphonostomatoida</taxon>
        <taxon>Caligidae</taxon>
        <taxon>Caligus</taxon>
    </lineage>
</organism>
<dbReference type="Proteomes" id="UP000595437">
    <property type="component" value="Chromosome 2"/>
</dbReference>
<reference evidence="3" key="1">
    <citation type="submission" date="2021-01" db="EMBL/GenBank/DDBJ databases">
        <title>Caligus Genome Assembly.</title>
        <authorList>
            <person name="Gallardo-Escarate C."/>
        </authorList>
    </citation>
    <scope>NUCLEOTIDE SEQUENCE [LARGE SCALE GENOMIC DNA]</scope>
</reference>
<evidence type="ECO:0000313" key="3">
    <source>
        <dbReference type="Proteomes" id="UP000595437"/>
    </source>
</evidence>
<feature type="compositionally biased region" description="Polar residues" evidence="1">
    <location>
        <begin position="89"/>
        <end position="100"/>
    </location>
</feature>
<protein>
    <submittedName>
        <fullName evidence="2">LOC754263</fullName>
    </submittedName>
</protein>
<accession>A0A7T8QWZ6</accession>
<proteinExistence type="predicted"/>
<feature type="non-terminal residue" evidence="2">
    <location>
        <position position="1"/>
    </location>
</feature>
<feature type="compositionally biased region" description="Polar residues" evidence="1">
    <location>
        <begin position="69"/>
        <end position="80"/>
    </location>
</feature>
<evidence type="ECO:0000313" key="2">
    <source>
        <dbReference type="EMBL" id="QQP58083.1"/>
    </source>
</evidence>
<dbReference type="AlphaFoldDB" id="A0A7T8QWZ6"/>